<dbReference type="STRING" id="1774969.AUC69_12415"/>
<evidence type="ECO:0008006" key="4">
    <source>
        <dbReference type="Google" id="ProtNLM"/>
    </source>
</evidence>
<dbReference type="GO" id="GO:0008476">
    <property type="term" value="F:protein-tyrosine sulfotransferase activity"/>
    <property type="evidence" value="ECO:0007669"/>
    <property type="project" value="InterPro"/>
</dbReference>
<dbReference type="PANTHER" id="PTHR12788">
    <property type="entry name" value="PROTEIN-TYROSINE SULFOTRANSFERASE 2"/>
    <property type="match status" value="1"/>
</dbReference>
<comment type="caution">
    <text evidence="2">The sequence shown here is derived from an EMBL/GenBank/DDBJ whole genome shotgun (WGS) entry which is preliminary data.</text>
</comment>
<dbReference type="PANTHER" id="PTHR12788:SF7">
    <property type="entry name" value="PROTEIN-TYROSINE SULFOTRANSFERASE-RELATED"/>
    <property type="match status" value="1"/>
</dbReference>
<gene>
    <name evidence="2" type="ORF">AUC69_12415</name>
</gene>
<organism evidence="2 3">
    <name type="scientific">Methyloceanibacter superfactus</name>
    <dbReference type="NCBI Taxonomy" id="1774969"/>
    <lineage>
        <taxon>Bacteria</taxon>
        <taxon>Pseudomonadati</taxon>
        <taxon>Pseudomonadota</taxon>
        <taxon>Alphaproteobacteria</taxon>
        <taxon>Hyphomicrobiales</taxon>
        <taxon>Hyphomicrobiaceae</taxon>
        <taxon>Methyloceanibacter</taxon>
    </lineage>
</organism>
<evidence type="ECO:0000256" key="1">
    <source>
        <dbReference type="ARBA" id="ARBA00022679"/>
    </source>
</evidence>
<dbReference type="InterPro" id="IPR027417">
    <property type="entry name" value="P-loop_NTPase"/>
</dbReference>
<dbReference type="InterPro" id="IPR026634">
    <property type="entry name" value="TPST-like"/>
</dbReference>
<dbReference type="AlphaFoldDB" id="A0A1E3VV29"/>
<reference evidence="2 3" key="1">
    <citation type="journal article" date="2016" name="Environ. Microbiol.">
        <title>New Methyloceanibacter diversity from North Sea sediments includes methanotroph containing solely the soluble methane monooxygenase.</title>
        <authorList>
            <person name="Vekeman B."/>
            <person name="Kerckhof F.M."/>
            <person name="Cremers G."/>
            <person name="de Vos P."/>
            <person name="Vandamme P."/>
            <person name="Boon N."/>
            <person name="Op den Camp H.J."/>
            <person name="Heylen K."/>
        </authorList>
    </citation>
    <scope>NUCLEOTIDE SEQUENCE [LARGE SCALE GENOMIC DNA]</scope>
    <source>
        <strain evidence="2 3">R-67175</strain>
    </source>
</reference>
<dbReference type="EMBL" id="LPWF01000026">
    <property type="protein sequence ID" value="ODR97408.1"/>
    <property type="molecule type" value="Genomic_DNA"/>
</dbReference>
<keyword evidence="1" id="KW-0808">Transferase</keyword>
<name>A0A1E3VV29_9HYPH</name>
<dbReference type="SUPFAM" id="SSF52540">
    <property type="entry name" value="P-loop containing nucleoside triphosphate hydrolases"/>
    <property type="match status" value="1"/>
</dbReference>
<protein>
    <recommendedName>
        <fullName evidence="4">Sulfotransferase domain-containing protein</fullName>
    </recommendedName>
</protein>
<dbReference type="Pfam" id="PF13469">
    <property type="entry name" value="Sulfotransfer_3"/>
    <property type="match status" value="1"/>
</dbReference>
<sequence>MCTLLDAHGDIAMSYELYPALVETAPDVDLRTLAAEIASARNHKTVAECAPTAHFSTFVARSLRGGLSYQDFAHLLEQLVDEGHMLTELKGRMRLIELCGLEKMKRVGKRRWGMKCDNAFEDYLGVWPRACFLNMLRDGRDILASQLNTGSFKQSPKEVARGWQTTIRRFEQLVERPDVKAQMVRYESLTKNPEPELRSICDFLGLPFDPNMLHHQKLDLTIFKANHLSKKRVSSAIDTTMIGRWRNDLKPEQLADFVSVAGDDLTRHGYA</sequence>
<evidence type="ECO:0000313" key="2">
    <source>
        <dbReference type="EMBL" id="ODR97408.1"/>
    </source>
</evidence>
<evidence type="ECO:0000313" key="3">
    <source>
        <dbReference type="Proteomes" id="UP000094472"/>
    </source>
</evidence>
<proteinExistence type="predicted"/>
<dbReference type="Proteomes" id="UP000094472">
    <property type="component" value="Unassembled WGS sequence"/>
</dbReference>
<accession>A0A1E3VV29</accession>
<dbReference type="Gene3D" id="3.40.50.300">
    <property type="entry name" value="P-loop containing nucleotide triphosphate hydrolases"/>
    <property type="match status" value="1"/>
</dbReference>
<keyword evidence="3" id="KW-1185">Reference proteome</keyword>